<dbReference type="AlphaFoldDB" id="A0A5C6M4D2"/>
<reference evidence="1 2" key="2">
    <citation type="submission" date="2019-08" db="EMBL/GenBank/DDBJ databases">
        <authorList>
            <person name="Henke P."/>
        </authorList>
    </citation>
    <scope>NUCLEOTIDE SEQUENCE [LARGE SCALE GENOMIC DNA]</scope>
    <source>
        <strain evidence="1">Phe10_nw2017</strain>
    </source>
</reference>
<accession>A0A5C6M4D2</accession>
<gene>
    <name evidence="1" type="ORF">E3A20_18830</name>
</gene>
<proteinExistence type="predicted"/>
<protein>
    <submittedName>
        <fullName evidence="1">Uncharacterized protein</fullName>
    </submittedName>
</protein>
<dbReference type="EMBL" id="SRHE01000428">
    <property type="protein sequence ID" value="TWW08985.1"/>
    <property type="molecule type" value="Genomic_DNA"/>
</dbReference>
<evidence type="ECO:0000313" key="1">
    <source>
        <dbReference type="EMBL" id="TWW08985.1"/>
    </source>
</evidence>
<comment type="caution">
    <text evidence="1">The sequence shown here is derived from an EMBL/GenBank/DDBJ whole genome shotgun (WGS) entry which is preliminary data.</text>
</comment>
<organism evidence="1 2">
    <name type="scientific">Planctomyces bekefii</name>
    <dbReference type="NCBI Taxonomy" id="1653850"/>
    <lineage>
        <taxon>Bacteria</taxon>
        <taxon>Pseudomonadati</taxon>
        <taxon>Planctomycetota</taxon>
        <taxon>Planctomycetia</taxon>
        <taxon>Planctomycetales</taxon>
        <taxon>Planctomycetaceae</taxon>
        <taxon>Planctomyces</taxon>
    </lineage>
</organism>
<reference evidence="1 2" key="1">
    <citation type="submission" date="2019-08" db="EMBL/GenBank/DDBJ databases">
        <title>100 year-old enigma solved: identification of Planctomyces bekefii, the type genus and species of the phylum Planctomycetes.</title>
        <authorList>
            <person name="Svetlana D.N."/>
            <person name="Overmann J."/>
        </authorList>
    </citation>
    <scope>NUCLEOTIDE SEQUENCE [LARGE SCALE GENOMIC DNA]</scope>
    <source>
        <strain evidence="1">Phe10_nw2017</strain>
    </source>
</reference>
<name>A0A5C6M4D2_9PLAN</name>
<evidence type="ECO:0000313" key="2">
    <source>
        <dbReference type="Proteomes" id="UP000321083"/>
    </source>
</evidence>
<keyword evidence="2" id="KW-1185">Reference proteome</keyword>
<sequence length="59" mass="6614">MLEFRKYGAFTGGLAQIHGDFSVQQILTQTCNDAKTEISLRLVFNLHRLGVMGDLQKMA</sequence>
<dbReference type="Proteomes" id="UP000321083">
    <property type="component" value="Unassembled WGS sequence"/>
</dbReference>